<sequence length="326" mass="34043">MSRRTADSEATPGRRRLLVGTAFCVAAVLVVAGLASMGRISGHPRSRAGGDAARGYHLPDPAEGDRIAASLLGGAPAAPSGTPVPTISSEAVEPLPVSEPLRAGTIAPTPAIGALLHVDDGAEPEHFCTATVVRSPNRNLAITAAHCVYGEGFASDIAFAPGYHDGLMPYGVWVPSRIDVDPRWISDRDPAYDVAFLQVRRPGTDDRIEEVTGAEQVSFDSPVDRAARLIGYPDDEEQPIGCQNTTTALSDTQVRFDCADFPDGTSGGPMLTDIDPANGRGTVIGVIGGYQEGGDDLTSYSSRFGPDIAALYNRAGTADPTQTPTT</sequence>
<dbReference type="PANTHER" id="PTHR15462">
    <property type="entry name" value="SERINE PROTEASE"/>
    <property type="match status" value="1"/>
</dbReference>
<dbReference type="InterPro" id="IPR018114">
    <property type="entry name" value="TRYPSIN_HIS"/>
</dbReference>
<dbReference type="Pfam" id="PF13365">
    <property type="entry name" value="Trypsin_2"/>
    <property type="match status" value="1"/>
</dbReference>
<organism evidence="4 5">
    <name type="scientific">Embleya hyalina</name>
    <dbReference type="NCBI Taxonomy" id="516124"/>
    <lineage>
        <taxon>Bacteria</taxon>
        <taxon>Bacillati</taxon>
        <taxon>Actinomycetota</taxon>
        <taxon>Actinomycetes</taxon>
        <taxon>Kitasatosporales</taxon>
        <taxon>Streptomycetaceae</taxon>
        <taxon>Embleya</taxon>
    </lineage>
</organism>
<feature type="region of interest" description="Disordered" evidence="2">
    <location>
        <begin position="40"/>
        <end position="59"/>
    </location>
</feature>
<keyword evidence="5" id="KW-1185">Reference proteome</keyword>
<accession>A0A401YHW2</accession>
<dbReference type="GO" id="GO:0004252">
    <property type="term" value="F:serine-type endopeptidase activity"/>
    <property type="evidence" value="ECO:0007669"/>
    <property type="project" value="InterPro"/>
</dbReference>
<dbReference type="GO" id="GO:0006508">
    <property type="term" value="P:proteolysis"/>
    <property type="evidence" value="ECO:0007669"/>
    <property type="project" value="InterPro"/>
</dbReference>
<keyword evidence="1" id="KW-0732">Signal</keyword>
<dbReference type="InterPro" id="IPR043504">
    <property type="entry name" value="Peptidase_S1_PA_chymotrypsin"/>
</dbReference>
<dbReference type="Proteomes" id="UP000286931">
    <property type="component" value="Unassembled WGS sequence"/>
</dbReference>
<evidence type="ECO:0000256" key="2">
    <source>
        <dbReference type="SAM" id="MobiDB-lite"/>
    </source>
</evidence>
<keyword evidence="3" id="KW-0472">Membrane</keyword>
<gene>
    <name evidence="4" type="ORF">EHYA_01827</name>
</gene>
<evidence type="ECO:0000256" key="3">
    <source>
        <dbReference type="SAM" id="Phobius"/>
    </source>
</evidence>
<name>A0A401YHW2_9ACTN</name>
<evidence type="ECO:0000256" key="1">
    <source>
        <dbReference type="ARBA" id="ARBA00022729"/>
    </source>
</evidence>
<feature type="transmembrane region" description="Helical" evidence="3">
    <location>
        <begin position="17"/>
        <end position="37"/>
    </location>
</feature>
<dbReference type="Gene3D" id="2.40.10.10">
    <property type="entry name" value="Trypsin-like serine proteases"/>
    <property type="match status" value="2"/>
</dbReference>
<evidence type="ECO:0000313" key="4">
    <source>
        <dbReference type="EMBL" id="GCD94168.1"/>
    </source>
</evidence>
<comment type="caution">
    <text evidence="4">The sequence shown here is derived from an EMBL/GenBank/DDBJ whole genome shotgun (WGS) entry which is preliminary data.</text>
</comment>
<dbReference type="AlphaFoldDB" id="A0A401YHW2"/>
<dbReference type="InterPro" id="IPR009003">
    <property type="entry name" value="Peptidase_S1_PA"/>
</dbReference>
<dbReference type="SUPFAM" id="SSF50494">
    <property type="entry name" value="Trypsin-like serine proteases"/>
    <property type="match status" value="1"/>
</dbReference>
<dbReference type="InterPro" id="IPR050966">
    <property type="entry name" value="Glutamyl_endopeptidase"/>
</dbReference>
<keyword evidence="3" id="KW-0812">Transmembrane</keyword>
<protein>
    <submittedName>
        <fullName evidence="4">Uncharacterized protein</fullName>
    </submittedName>
</protein>
<evidence type="ECO:0000313" key="5">
    <source>
        <dbReference type="Proteomes" id="UP000286931"/>
    </source>
</evidence>
<dbReference type="PROSITE" id="PS00134">
    <property type="entry name" value="TRYPSIN_HIS"/>
    <property type="match status" value="1"/>
</dbReference>
<reference evidence="4 5" key="1">
    <citation type="submission" date="2018-12" db="EMBL/GenBank/DDBJ databases">
        <title>Draft genome sequence of Embleya hyalina NBRC 13850T.</title>
        <authorList>
            <person name="Komaki H."/>
            <person name="Hosoyama A."/>
            <person name="Kimura A."/>
            <person name="Ichikawa N."/>
            <person name="Tamura T."/>
        </authorList>
    </citation>
    <scope>NUCLEOTIDE SEQUENCE [LARGE SCALE GENOMIC DNA]</scope>
    <source>
        <strain evidence="4 5">NBRC 13850</strain>
    </source>
</reference>
<proteinExistence type="predicted"/>
<keyword evidence="3" id="KW-1133">Transmembrane helix</keyword>
<dbReference type="EMBL" id="BIFH01000015">
    <property type="protein sequence ID" value="GCD94168.1"/>
    <property type="molecule type" value="Genomic_DNA"/>
</dbReference>
<dbReference type="RefSeq" id="WP_246126542.1">
    <property type="nucleotide sequence ID" value="NZ_BIFH01000015.1"/>
</dbReference>